<keyword evidence="5" id="KW-0206">Cytoskeleton</keyword>
<sequence>MSSKRHSILPAIDRSGPKPPVKFAPSLTISDNAILQGTHPILMETQTVVHPRARVESSLGSVFVGRCCVIQERAHVGARPSDSNAAHDGGVILGDYVVVEVGCTVEAGETEIGDGTTVHVGSRIGSGAKIGKHCTISHMSTIAPGEVLPDFTTVYSNGHRRINNSGIEELRKIALLKQIAVLSKLIASNPDKFK</sequence>
<dbReference type="AlphaFoldDB" id="A0A2A9PMC9"/>
<reference evidence="7 8" key="1">
    <citation type="journal article" date="2015" name="BMC Genomics">
        <title>Gene expression during zombie ant biting behavior reflects the complexity underlying fungal parasitic behavioral manipulation.</title>
        <authorList>
            <person name="de Bekker C."/>
            <person name="Ohm R.A."/>
            <person name="Loreto R.G."/>
            <person name="Sebastian A."/>
            <person name="Albert I."/>
            <person name="Merrow M."/>
            <person name="Brachmann A."/>
            <person name="Hughes D.P."/>
        </authorList>
    </citation>
    <scope>NUCLEOTIDE SEQUENCE [LARGE SCALE GENOMIC DNA]</scope>
    <source>
        <strain evidence="7 8">SC16a</strain>
    </source>
</reference>
<name>A0A2A9PMC9_OPHUN</name>
<organism evidence="7 8">
    <name type="scientific">Ophiocordyceps unilateralis</name>
    <name type="common">Zombie-ant fungus</name>
    <name type="synonym">Torrubia unilateralis</name>
    <dbReference type="NCBI Taxonomy" id="268505"/>
    <lineage>
        <taxon>Eukaryota</taxon>
        <taxon>Fungi</taxon>
        <taxon>Dikarya</taxon>
        <taxon>Ascomycota</taxon>
        <taxon>Pezizomycotina</taxon>
        <taxon>Sordariomycetes</taxon>
        <taxon>Hypocreomycetidae</taxon>
        <taxon>Hypocreales</taxon>
        <taxon>Ophiocordycipitaceae</taxon>
        <taxon>Ophiocordyceps</taxon>
    </lineage>
</organism>
<evidence type="ECO:0000313" key="7">
    <source>
        <dbReference type="EMBL" id="PFH62030.1"/>
    </source>
</evidence>
<evidence type="ECO:0000256" key="1">
    <source>
        <dbReference type="ARBA" id="ARBA00004245"/>
    </source>
</evidence>
<dbReference type="SUPFAM" id="SSF51161">
    <property type="entry name" value="Trimeric LpxA-like enzymes"/>
    <property type="match status" value="1"/>
</dbReference>
<dbReference type="InterPro" id="IPR011004">
    <property type="entry name" value="Trimer_LpxA-like_sf"/>
</dbReference>
<dbReference type="InterPro" id="IPR027777">
    <property type="entry name" value="DCTN6"/>
</dbReference>
<dbReference type="OrthoDB" id="2355at2759"/>
<dbReference type="PANTHER" id="PTHR13072">
    <property type="entry name" value="DYNACTIN 6"/>
    <property type="match status" value="1"/>
</dbReference>
<dbReference type="GO" id="GO:0005869">
    <property type="term" value="C:dynactin complex"/>
    <property type="evidence" value="ECO:0007669"/>
    <property type="project" value="InterPro"/>
</dbReference>
<evidence type="ECO:0000256" key="5">
    <source>
        <dbReference type="ARBA" id="ARBA00023212"/>
    </source>
</evidence>
<dbReference type="Gene3D" id="2.160.10.10">
    <property type="entry name" value="Hexapeptide repeat proteins"/>
    <property type="match status" value="1"/>
</dbReference>
<protein>
    <recommendedName>
        <fullName evidence="3">Dynactin subunit 6</fullName>
    </recommendedName>
</protein>
<reference evidence="7 8" key="2">
    <citation type="journal article" date="2017" name="Sci. Rep.">
        <title>Ant-infecting Ophiocordyceps genomes reveal a high diversity of potential behavioral manipulation genes and a possible major role for enterotoxins.</title>
        <authorList>
            <person name="de Bekker C."/>
            <person name="Ohm R.A."/>
            <person name="Evans H.C."/>
            <person name="Brachmann A."/>
            <person name="Hughes D.P."/>
        </authorList>
    </citation>
    <scope>NUCLEOTIDE SEQUENCE [LARGE SCALE GENOMIC DNA]</scope>
    <source>
        <strain evidence="7 8">SC16a</strain>
    </source>
</reference>
<evidence type="ECO:0000256" key="6">
    <source>
        <dbReference type="ARBA" id="ARBA00034687"/>
    </source>
</evidence>
<evidence type="ECO:0000256" key="2">
    <source>
        <dbReference type="ARBA" id="ARBA00007719"/>
    </source>
</evidence>
<comment type="function">
    <text evidence="6">Part of the dynactin complex that activates the molecular motor dynein for ultra-processive transport along microtubules.</text>
</comment>
<evidence type="ECO:0000313" key="8">
    <source>
        <dbReference type="Proteomes" id="UP000037136"/>
    </source>
</evidence>
<comment type="similarity">
    <text evidence="2">Belongs to the dynactin subunits 5/6 family. Dynactin subunit 6 subfamily.</text>
</comment>
<evidence type="ECO:0000256" key="3">
    <source>
        <dbReference type="ARBA" id="ARBA00016573"/>
    </source>
</evidence>
<dbReference type="GO" id="GO:0007052">
    <property type="term" value="P:mitotic spindle organization"/>
    <property type="evidence" value="ECO:0007669"/>
    <property type="project" value="TreeGrafter"/>
</dbReference>
<dbReference type="Pfam" id="PF00132">
    <property type="entry name" value="Hexapep"/>
    <property type="match status" value="1"/>
</dbReference>
<dbReference type="InterPro" id="IPR001451">
    <property type="entry name" value="Hexapep"/>
</dbReference>
<accession>A0A2A9PMC9</accession>
<proteinExistence type="inferred from homology"/>
<dbReference type="STRING" id="268505.A0A2A9PMC9"/>
<gene>
    <name evidence="7" type="ORF">XA68_15466</name>
</gene>
<keyword evidence="8" id="KW-1185">Reference proteome</keyword>
<keyword evidence="4" id="KW-0963">Cytoplasm</keyword>
<dbReference type="Proteomes" id="UP000037136">
    <property type="component" value="Unassembled WGS sequence"/>
</dbReference>
<comment type="caution">
    <text evidence="7">The sequence shown here is derived from an EMBL/GenBank/DDBJ whole genome shotgun (WGS) entry which is preliminary data.</text>
</comment>
<dbReference type="EMBL" id="LAZP02000045">
    <property type="protein sequence ID" value="PFH62030.1"/>
    <property type="molecule type" value="Genomic_DNA"/>
</dbReference>
<comment type="subcellular location">
    <subcellularLocation>
        <location evidence="1">Cytoplasm</location>
        <location evidence="1">Cytoskeleton</location>
    </subcellularLocation>
</comment>
<dbReference type="PANTHER" id="PTHR13072:SF0">
    <property type="entry name" value="DYNACTIN SUBUNIT 6"/>
    <property type="match status" value="1"/>
</dbReference>
<dbReference type="GO" id="GO:0070840">
    <property type="term" value="F:dynein complex binding"/>
    <property type="evidence" value="ECO:0007669"/>
    <property type="project" value="TreeGrafter"/>
</dbReference>
<evidence type="ECO:0000256" key="4">
    <source>
        <dbReference type="ARBA" id="ARBA00022490"/>
    </source>
</evidence>